<feature type="transmembrane region" description="Helical" evidence="1">
    <location>
        <begin position="113"/>
        <end position="133"/>
    </location>
</feature>
<gene>
    <name evidence="2" type="ORF">H9Y05_08860</name>
</gene>
<feature type="transmembrane region" description="Helical" evidence="1">
    <location>
        <begin position="42"/>
        <end position="61"/>
    </location>
</feature>
<feature type="transmembrane region" description="Helical" evidence="1">
    <location>
        <begin position="387"/>
        <end position="404"/>
    </location>
</feature>
<dbReference type="RefSeq" id="WP_216714067.1">
    <property type="nucleotide sequence ID" value="NZ_JACVEL010000005.1"/>
</dbReference>
<reference evidence="2" key="1">
    <citation type="submission" date="2020-09" db="EMBL/GenBank/DDBJ databases">
        <title>Taishania pollutisoli gen. nov., sp. nov., Isolated from Tetrabromobisphenol A-Contaminated Soil.</title>
        <authorList>
            <person name="Chen Q."/>
        </authorList>
    </citation>
    <scope>NUCLEOTIDE SEQUENCE</scope>
    <source>
        <strain evidence="2">CZZ-1</strain>
    </source>
</reference>
<proteinExistence type="predicted"/>
<feature type="transmembrane region" description="Helical" evidence="1">
    <location>
        <begin position="199"/>
        <end position="217"/>
    </location>
</feature>
<feature type="transmembrane region" description="Helical" evidence="1">
    <location>
        <begin position="81"/>
        <end position="101"/>
    </location>
</feature>
<evidence type="ECO:0000256" key="1">
    <source>
        <dbReference type="SAM" id="Phobius"/>
    </source>
</evidence>
<keyword evidence="1" id="KW-0472">Membrane</keyword>
<organism evidence="2 3">
    <name type="scientific">Taishania pollutisoli</name>
    <dbReference type="NCBI Taxonomy" id="2766479"/>
    <lineage>
        <taxon>Bacteria</taxon>
        <taxon>Pseudomonadati</taxon>
        <taxon>Bacteroidota</taxon>
        <taxon>Flavobacteriia</taxon>
        <taxon>Flavobacteriales</taxon>
        <taxon>Crocinitomicaceae</taxon>
        <taxon>Taishania</taxon>
    </lineage>
</organism>
<accession>A0A8J6TZT9</accession>
<feature type="transmembrane region" description="Helical" evidence="1">
    <location>
        <begin position="350"/>
        <end position="367"/>
    </location>
</feature>
<dbReference type="EMBL" id="JACVEL010000005">
    <property type="protein sequence ID" value="MBC9812578.1"/>
    <property type="molecule type" value="Genomic_DNA"/>
</dbReference>
<sequence length="421" mass="48649">MTTILATEKRDWTFIVFSSLSGFMLIGFYLLMQAVFPKQPDIAILITFLIYAIFFDVRHLFSTYSRTYLDKVYFKENKKWLNASFFLIIAVPLFVLFLVAREGVYDTGFIFTYFLRITTILGFYHLVKQNWGFMAIYKKKMNEPEDGSDRWDKLVLLSGSFIPFILAAIIYPVWFPSESFFITPEPGLVEYLAQEWGEISLYTLLFSVILLLIGYVFQSRPQYKYVSRNLGLFFLAVFVLMQALLKWGTNVLYVVLTGVVLLFVVSLVMSIRKAINQQVLNTKKWAVLISSLVLYGGILLLPIENKSIVVMAITIPHNIQYLTFVNFFNYNYYSASKQEHGIAKKMAQKAVFFIAVSFIYAVVYELFRTGTKFISFGVAPETEYVLGNAIAILFLSMSLHHYYLDAVIWRVRKDKSISQSV</sequence>
<feature type="transmembrane region" description="Helical" evidence="1">
    <location>
        <begin position="229"/>
        <end position="245"/>
    </location>
</feature>
<feature type="transmembrane region" description="Helical" evidence="1">
    <location>
        <begin position="251"/>
        <end position="272"/>
    </location>
</feature>
<evidence type="ECO:0000313" key="2">
    <source>
        <dbReference type="EMBL" id="MBC9812578.1"/>
    </source>
</evidence>
<feature type="transmembrane region" description="Helical" evidence="1">
    <location>
        <begin position="309"/>
        <end position="329"/>
    </location>
</feature>
<keyword evidence="3" id="KW-1185">Reference proteome</keyword>
<feature type="transmembrane region" description="Helical" evidence="1">
    <location>
        <begin position="284"/>
        <end position="303"/>
    </location>
</feature>
<feature type="transmembrane region" description="Helical" evidence="1">
    <location>
        <begin position="12"/>
        <end position="36"/>
    </location>
</feature>
<comment type="caution">
    <text evidence="2">The sequence shown here is derived from an EMBL/GenBank/DDBJ whole genome shotgun (WGS) entry which is preliminary data.</text>
</comment>
<protein>
    <submittedName>
        <fullName evidence="2">Uncharacterized protein</fullName>
    </submittedName>
</protein>
<dbReference type="Proteomes" id="UP000652681">
    <property type="component" value="Unassembled WGS sequence"/>
</dbReference>
<keyword evidence="1" id="KW-0812">Transmembrane</keyword>
<evidence type="ECO:0000313" key="3">
    <source>
        <dbReference type="Proteomes" id="UP000652681"/>
    </source>
</evidence>
<keyword evidence="1" id="KW-1133">Transmembrane helix</keyword>
<name>A0A8J6TZT9_9FLAO</name>
<feature type="transmembrane region" description="Helical" evidence="1">
    <location>
        <begin position="154"/>
        <end position="174"/>
    </location>
</feature>
<dbReference type="AlphaFoldDB" id="A0A8J6TZT9"/>